<accession>W0V4N8</accession>
<dbReference type="Proteomes" id="UP000027604">
    <property type="component" value="Chromosome I"/>
</dbReference>
<reference evidence="1 2" key="1">
    <citation type="journal article" date="2015" name="Genome Announc.">
        <title>Genome Sequence of Mushroom Soft-Rot Pathogen Janthinobacterium agaricidamnosum.</title>
        <authorList>
            <person name="Graupner K."/>
            <person name="Lackner G."/>
            <person name="Hertweck C."/>
        </authorList>
    </citation>
    <scope>NUCLEOTIDE SEQUENCE [LARGE SCALE GENOMIC DNA]</scope>
    <source>
        <strain evidence="2">NBRC 102515 / DSM 9628</strain>
    </source>
</reference>
<name>W0V4N8_9BURK</name>
<evidence type="ECO:0000313" key="1">
    <source>
        <dbReference type="EMBL" id="CDG82318.1"/>
    </source>
</evidence>
<proteinExistence type="predicted"/>
<dbReference type="AlphaFoldDB" id="W0V4N8"/>
<organism evidence="1 2">
    <name type="scientific">Janthinobacterium agaricidamnosum NBRC 102515 = DSM 9628</name>
    <dbReference type="NCBI Taxonomy" id="1349767"/>
    <lineage>
        <taxon>Bacteria</taxon>
        <taxon>Pseudomonadati</taxon>
        <taxon>Pseudomonadota</taxon>
        <taxon>Betaproteobacteria</taxon>
        <taxon>Burkholderiales</taxon>
        <taxon>Oxalobacteraceae</taxon>
        <taxon>Janthinobacterium</taxon>
    </lineage>
</organism>
<keyword evidence="2" id="KW-1185">Reference proteome</keyword>
<dbReference type="PATRIC" id="fig|1349767.4.peg.3358"/>
<gene>
    <name evidence="1" type="ORF">GJA_1680</name>
</gene>
<dbReference type="EMBL" id="HG322949">
    <property type="protein sequence ID" value="CDG82318.1"/>
    <property type="molecule type" value="Genomic_DNA"/>
</dbReference>
<dbReference type="eggNOG" id="ENOG502ZT1E">
    <property type="taxonomic scope" value="Bacteria"/>
</dbReference>
<protein>
    <submittedName>
        <fullName evidence="1">Uncharacterized protein</fullName>
    </submittedName>
</protein>
<dbReference type="KEGG" id="jag:GJA_1680"/>
<evidence type="ECO:0000313" key="2">
    <source>
        <dbReference type="Proteomes" id="UP000027604"/>
    </source>
</evidence>
<dbReference type="HOGENOM" id="CLU_1560874_0_0_4"/>
<sequence length="171" mass="18845">MRQQQLLSQQGSSAQDGLHTTARAVYEKERLFHGTDKNSAASIRQNGFRAADKTAFTEVGTKPTHYFTGDKKVAASFAQINGRGAALVRTMGAHTNKHTTFERDSYMSDRTAVHTKDDVAPKHVLGSKRSAPGKDAEVFQRRLKDQGVKVDLKTAGELLRDVQSDDEDGLR</sequence>